<dbReference type="GO" id="GO:0006289">
    <property type="term" value="P:nucleotide-excision repair"/>
    <property type="evidence" value="ECO:0007669"/>
    <property type="project" value="UniProtKB-UniRule"/>
</dbReference>
<evidence type="ECO:0000259" key="10">
    <source>
        <dbReference type="PROSITE" id="PS50165"/>
    </source>
</evidence>
<evidence type="ECO:0000256" key="3">
    <source>
        <dbReference type="ARBA" id="ARBA00022769"/>
    </source>
</evidence>
<proteinExistence type="inferred from homology"/>
<comment type="subcellular location">
    <subcellularLocation>
        <location evidence="7">Cytoplasm</location>
    </subcellularLocation>
</comment>
<dbReference type="PANTHER" id="PTHR30562">
    <property type="entry name" value="UVRC/OXIDOREDUCTASE"/>
    <property type="match status" value="1"/>
</dbReference>
<evidence type="ECO:0000259" key="8">
    <source>
        <dbReference type="PROSITE" id="PS50151"/>
    </source>
</evidence>
<evidence type="ECO:0000313" key="12">
    <source>
        <dbReference type="Proteomes" id="UP000807825"/>
    </source>
</evidence>
<dbReference type="NCBIfam" id="TIGR00194">
    <property type="entry name" value="uvrC"/>
    <property type="match status" value="1"/>
</dbReference>
<comment type="caution">
    <text evidence="11">The sequence shown here is derived from an EMBL/GenBank/DDBJ whole genome shotgun (WGS) entry which is preliminary data.</text>
</comment>
<comment type="subunit">
    <text evidence="7">Interacts with UvrB in an incision complex.</text>
</comment>
<evidence type="ECO:0000256" key="4">
    <source>
        <dbReference type="ARBA" id="ARBA00022881"/>
    </source>
</evidence>
<dbReference type="InterPro" id="IPR036876">
    <property type="entry name" value="UVR_dom_sf"/>
</dbReference>
<keyword evidence="5 7" id="KW-0234">DNA repair</keyword>
<dbReference type="GO" id="GO:0009380">
    <property type="term" value="C:excinuclease repair complex"/>
    <property type="evidence" value="ECO:0007669"/>
    <property type="project" value="InterPro"/>
</dbReference>
<dbReference type="SUPFAM" id="SSF46600">
    <property type="entry name" value="C-terminal UvrC-binding domain of UvrB"/>
    <property type="match status" value="1"/>
</dbReference>
<dbReference type="Pfam" id="PF22920">
    <property type="entry name" value="UvrC_RNaseH"/>
    <property type="match status" value="1"/>
</dbReference>
<dbReference type="Pfam" id="PF08459">
    <property type="entry name" value="UvrC_RNaseH_dom"/>
    <property type="match status" value="1"/>
</dbReference>
<dbReference type="InterPro" id="IPR047296">
    <property type="entry name" value="GIY-YIG_UvrC_Cho"/>
</dbReference>
<dbReference type="InterPro" id="IPR038476">
    <property type="entry name" value="UvrC_RNase_H_dom_sf"/>
</dbReference>
<dbReference type="InterPro" id="IPR001162">
    <property type="entry name" value="UvrC_RNase_H_dom"/>
</dbReference>
<dbReference type="HAMAP" id="MF_00203">
    <property type="entry name" value="UvrC"/>
    <property type="match status" value="1"/>
</dbReference>
<dbReference type="GO" id="GO:0003677">
    <property type="term" value="F:DNA binding"/>
    <property type="evidence" value="ECO:0007669"/>
    <property type="project" value="UniProtKB-UniRule"/>
</dbReference>
<feature type="domain" description="UvrC family homology region profile" evidence="10">
    <location>
        <begin position="261"/>
        <end position="472"/>
    </location>
</feature>
<sequence>MPVTDEFLKNLPSSPGAYMMLDRKGKVLYVGKAGNLRNRVRSYFTGGDERPAIQYLMERVDSIRTILTETEKEALILENNLIKEHRPKYNVNLRDDKSFFSLRLNVSHPFPRLTLVRTQRIKPDGERYFGPYSSARDARVTVRFIQKIFPLRHCTERQIATCTRPCLNCQMGRCLCPCSGKVDIEEYGRMVEQVSMLLQGRSEDLVRRLRNQMEEAATKLRFEEAARIRDRLASVERTLEAQNVSFFHLKDQDVFGLLVEENGLFLVEVLSFRRGNLLSGESFVIRNPALEAEEVLSSSIKQYYGSGAFVPKEVLICRPVDQSELIETWLSELRGNKVAVKVPLRGQGLRLIQLALKNAHAALLREKQRDRAAAAVERLASKLHLPGPPRTIEGYDISNISGSEPVGVKILFQDGRPEKSGYRKYKIKGFQDQDDPGMIYQTIIRRAAHVDEEPLPDLILIDGGKAQLNAAEVALAEQLGADTPPLAAIAKAREEGDEERLYLPNRKNPVTFPKGDPGLMLLMRVRDEAHRFAHTFHTRSRQKAVIRSGLDDINGIGPKKRKVLLTQFGSLQGLMEASDDQIAAVPGISVKDVERIRAHFKQKEIGLTA</sequence>
<dbReference type="SUPFAM" id="SSF47781">
    <property type="entry name" value="RuvA domain 2-like"/>
    <property type="match status" value="1"/>
</dbReference>
<keyword evidence="4 7" id="KW-0267">Excision nuclease</keyword>
<dbReference type="InterPro" id="IPR004791">
    <property type="entry name" value="UvrC"/>
</dbReference>
<dbReference type="EMBL" id="JACRDE010000310">
    <property type="protein sequence ID" value="MBI5250160.1"/>
    <property type="molecule type" value="Genomic_DNA"/>
</dbReference>
<comment type="function">
    <text evidence="7">The UvrABC repair system catalyzes the recognition and processing of DNA lesions. UvrC both incises the 5' and 3' sides of the lesion. The N-terminal half is responsible for the 3' incision and the C-terminal half is responsible for the 5' incision.</text>
</comment>
<dbReference type="GO" id="GO:0009381">
    <property type="term" value="F:excinuclease ABC activity"/>
    <property type="evidence" value="ECO:0007669"/>
    <property type="project" value="UniProtKB-UniRule"/>
</dbReference>
<evidence type="ECO:0000256" key="6">
    <source>
        <dbReference type="ARBA" id="ARBA00023236"/>
    </source>
</evidence>
<dbReference type="GO" id="GO:0009432">
    <property type="term" value="P:SOS response"/>
    <property type="evidence" value="ECO:0007669"/>
    <property type="project" value="UniProtKB-UniRule"/>
</dbReference>
<dbReference type="InterPro" id="IPR000305">
    <property type="entry name" value="GIY-YIG_endonuc"/>
</dbReference>
<evidence type="ECO:0000256" key="2">
    <source>
        <dbReference type="ARBA" id="ARBA00022763"/>
    </source>
</evidence>
<dbReference type="SUPFAM" id="SSF82771">
    <property type="entry name" value="GIY-YIG endonuclease"/>
    <property type="match status" value="1"/>
</dbReference>
<protein>
    <recommendedName>
        <fullName evidence="7">UvrABC system protein C</fullName>
        <shortName evidence="7">Protein UvrC</shortName>
    </recommendedName>
    <alternativeName>
        <fullName evidence="7">Excinuclease ABC subunit C</fullName>
    </alternativeName>
</protein>
<dbReference type="Pfam" id="PF14520">
    <property type="entry name" value="HHH_5"/>
    <property type="match status" value="1"/>
</dbReference>
<evidence type="ECO:0000313" key="11">
    <source>
        <dbReference type="EMBL" id="MBI5250160.1"/>
    </source>
</evidence>
<name>A0A9D6V154_9BACT</name>
<keyword evidence="3 7" id="KW-0228">DNA excision</keyword>
<dbReference type="Pfam" id="PF02151">
    <property type="entry name" value="UVR"/>
    <property type="match status" value="1"/>
</dbReference>
<dbReference type="GO" id="GO:0005737">
    <property type="term" value="C:cytoplasm"/>
    <property type="evidence" value="ECO:0007669"/>
    <property type="project" value="UniProtKB-SubCell"/>
</dbReference>
<keyword evidence="2 7" id="KW-0227">DNA damage</keyword>
<evidence type="ECO:0000256" key="5">
    <source>
        <dbReference type="ARBA" id="ARBA00023204"/>
    </source>
</evidence>
<dbReference type="SMART" id="SM00465">
    <property type="entry name" value="GIYc"/>
    <property type="match status" value="1"/>
</dbReference>
<reference evidence="11" key="1">
    <citation type="submission" date="2020-07" db="EMBL/GenBank/DDBJ databases">
        <title>Huge and variable diversity of episymbiotic CPR bacteria and DPANN archaea in groundwater ecosystems.</title>
        <authorList>
            <person name="He C.Y."/>
            <person name="Keren R."/>
            <person name="Whittaker M."/>
            <person name="Farag I.F."/>
            <person name="Doudna J."/>
            <person name="Cate J.H.D."/>
            <person name="Banfield J.F."/>
        </authorList>
    </citation>
    <scope>NUCLEOTIDE SEQUENCE</scope>
    <source>
        <strain evidence="11">NC_groundwater_1664_Pr3_B-0.1um_52_9</strain>
    </source>
</reference>
<dbReference type="PROSITE" id="PS50151">
    <property type="entry name" value="UVR"/>
    <property type="match status" value="1"/>
</dbReference>
<keyword evidence="6 7" id="KW-0742">SOS response</keyword>
<comment type="similarity">
    <text evidence="7">Belongs to the UvrC family.</text>
</comment>
<dbReference type="PROSITE" id="PS50164">
    <property type="entry name" value="GIY_YIG"/>
    <property type="match status" value="1"/>
</dbReference>
<dbReference type="PANTHER" id="PTHR30562:SF1">
    <property type="entry name" value="UVRABC SYSTEM PROTEIN C"/>
    <property type="match status" value="1"/>
</dbReference>
<dbReference type="CDD" id="cd10434">
    <property type="entry name" value="GIY-YIG_UvrC_Cho"/>
    <property type="match status" value="1"/>
</dbReference>
<evidence type="ECO:0000259" key="9">
    <source>
        <dbReference type="PROSITE" id="PS50164"/>
    </source>
</evidence>
<dbReference type="Pfam" id="PF01541">
    <property type="entry name" value="GIY-YIG"/>
    <property type="match status" value="1"/>
</dbReference>
<accession>A0A9D6V154</accession>
<feature type="domain" description="UVR" evidence="8">
    <location>
        <begin position="203"/>
        <end position="238"/>
    </location>
</feature>
<evidence type="ECO:0000256" key="1">
    <source>
        <dbReference type="ARBA" id="ARBA00022490"/>
    </source>
</evidence>
<dbReference type="Gene3D" id="1.10.150.20">
    <property type="entry name" value="5' to 3' exonuclease, C-terminal subdomain"/>
    <property type="match status" value="1"/>
</dbReference>
<gene>
    <name evidence="7 11" type="primary">uvrC</name>
    <name evidence="11" type="ORF">HY912_11760</name>
</gene>
<feature type="domain" description="GIY-YIG" evidence="9">
    <location>
        <begin position="13"/>
        <end position="91"/>
    </location>
</feature>
<dbReference type="AlphaFoldDB" id="A0A9D6V154"/>
<dbReference type="InterPro" id="IPR010994">
    <property type="entry name" value="RuvA_2-like"/>
</dbReference>
<dbReference type="InterPro" id="IPR050066">
    <property type="entry name" value="UvrABC_protein_C"/>
</dbReference>
<dbReference type="InterPro" id="IPR035901">
    <property type="entry name" value="GIY-YIG_endonuc_sf"/>
</dbReference>
<dbReference type="Gene3D" id="3.40.1440.10">
    <property type="entry name" value="GIY-YIG endonuclease"/>
    <property type="match status" value="1"/>
</dbReference>
<dbReference type="InterPro" id="IPR001943">
    <property type="entry name" value="UVR_dom"/>
</dbReference>
<dbReference type="Proteomes" id="UP000807825">
    <property type="component" value="Unassembled WGS sequence"/>
</dbReference>
<evidence type="ECO:0000256" key="7">
    <source>
        <dbReference type="HAMAP-Rule" id="MF_00203"/>
    </source>
</evidence>
<dbReference type="FunFam" id="3.40.1440.10:FF:000001">
    <property type="entry name" value="UvrABC system protein C"/>
    <property type="match status" value="1"/>
</dbReference>
<dbReference type="Gene3D" id="4.10.860.10">
    <property type="entry name" value="UVR domain"/>
    <property type="match status" value="1"/>
</dbReference>
<keyword evidence="1 7" id="KW-0963">Cytoplasm</keyword>
<organism evidence="11 12">
    <name type="scientific">Desulfomonile tiedjei</name>
    <dbReference type="NCBI Taxonomy" id="2358"/>
    <lineage>
        <taxon>Bacteria</taxon>
        <taxon>Pseudomonadati</taxon>
        <taxon>Thermodesulfobacteriota</taxon>
        <taxon>Desulfomonilia</taxon>
        <taxon>Desulfomonilales</taxon>
        <taxon>Desulfomonilaceae</taxon>
        <taxon>Desulfomonile</taxon>
    </lineage>
</organism>
<dbReference type="Gene3D" id="3.30.420.340">
    <property type="entry name" value="UvrC, RNAse H endonuclease domain"/>
    <property type="match status" value="1"/>
</dbReference>
<dbReference type="PROSITE" id="PS50165">
    <property type="entry name" value="UVRC"/>
    <property type="match status" value="1"/>
</dbReference>